<accession>A0ABP8EK90</accession>
<gene>
    <name evidence="1" type="ORF">GCM10022261_18990</name>
</gene>
<dbReference type="RefSeq" id="WP_236866163.1">
    <property type="nucleotide sequence ID" value="NZ_BAABAZ010000006.1"/>
</dbReference>
<dbReference type="InterPro" id="IPR036527">
    <property type="entry name" value="SCP2_sterol-bd_dom_sf"/>
</dbReference>
<evidence type="ECO:0000313" key="1">
    <source>
        <dbReference type="EMBL" id="GAA4284368.1"/>
    </source>
</evidence>
<dbReference type="Proteomes" id="UP001501586">
    <property type="component" value="Unassembled WGS sequence"/>
</dbReference>
<keyword evidence="2" id="KW-1185">Reference proteome</keyword>
<dbReference type="SUPFAM" id="SSF55718">
    <property type="entry name" value="SCP-like"/>
    <property type="match status" value="1"/>
</dbReference>
<evidence type="ECO:0000313" key="2">
    <source>
        <dbReference type="Proteomes" id="UP001501586"/>
    </source>
</evidence>
<dbReference type="Gene3D" id="3.30.1050.10">
    <property type="entry name" value="SCP2 sterol-binding domain"/>
    <property type="match status" value="1"/>
</dbReference>
<organism evidence="1 2">
    <name type="scientific">Brevibacterium daeguense</name>
    <dbReference type="NCBI Taxonomy" id="909936"/>
    <lineage>
        <taxon>Bacteria</taxon>
        <taxon>Bacillati</taxon>
        <taxon>Actinomycetota</taxon>
        <taxon>Actinomycetes</taxon>
        <taxon>Micrococcales</taxon>
        <taxon>Brevibacteriaceae</taxon>
        <taxon>Brevibacterium</taxon>
    </lineage>
</organism>
<proteinExistence type="predicted"/>
<comment type="caution">
    <text evidence="1">The sequence shown here is derived from an EMBL/GenBank/DDBJ whole genome shotgun (WGS) entry which is preliminary data.</text>
</comment>
<reference evidence="2" key="1">
    <citation type="journal article" date="2019" name="Int. J. Syst. Evol. Microbiol.">
        <title>The Global Catalogue of Microorganisms (GCM) 10K type strain sequencing project: providing services to taxonomists for standard genome sequencing and annotation.</title>
        <authorList>
            <consortium name="The Broad Institute Genomics Platform"/>
            <consortium name="The Broad Institute Genome Sequencing Center for Infectious Disease"/>
            <person name="Wu L."/>
            <person name="Ma J."/>
        </authorList>
    </citation>
    <scope>NUCLEOTIDE SEQUENCE [LARGE SCALE GENOMIC DNA]</scope>
    <source>
        <strain evidence="2">JCM 17458</strain>
    </source>
</reference>
<dbReference type="EMBL" id="BAABAZ010000006">
    <property type="protein sequence ID" value="GAA4284368.1"/>
    <property type="molecule type" value="Genomic_DNA"/>
</dbReference>
<protein>
    <submittedName>
        <fullName evidence="1">Uncharacterized protein</fullName>
    </submittedName>
</protein>
<sequence length="290" mass="29777">MTHASGSAVGSITAGSRLFTGRFRQWGATALAAADALAAEVAAALPASATLLTADAEVRAPAAFPGPAGPESAAPAVTPELAADAMVTALAAGRTGIDGASTTAEVTACLRDERDEIALEVRLALLTALPEPSGLLCPGSKAWTAELGSRLTDDAEFARLIETYDGTIGLRIGGRDVHLRCYRGSVIEASARSILGADFLVSIPGAEFIELMQADHNAFMESAMMRRVSSSGSGYEYLRMTSALIRIVDIARAIAVDSGWADACADHVDASTVVGATVMPAGPAPVFEEV</sequence>
<name>A0ABP8EK90_9MICO</name>